<dbReference type="Proteomes" id="UP000095591">
    <property type="component" value="Unassembled WGS sequence"/>
</dbReference>
<gene>
    <name evidence="2" type="ORF">ERS852429_01041</name>
    <name evidence="3" type="ORF">PN599_03345</name>
</gene>
<evidence type="ECO:0000313" key="2">
    <source>
        <dbReference type="EMBL" id="CUM88185.1"/>
    </source>
</evidence>
<dbReference type="Proteomes" id="UP001210126">
    <property type="component" value="Unassembled WGS sequence"/>
</dbReference>
<feature type="chain" id="PRO_5008011486" evidence="1">
    <location>
        <begin position="22"/>
        <end position="554"/>
    </location>
</feature>
<dbReference type="InterPro" id="IPR041662">
    <property type="entry name" value="SusD-like_2"/>
</dbReference>
<dbReference type="RefSeq" id="WP_057318953.1">
    <property type="nucleotide sequence ID" value="NZ_CYXP01000001.1"/>
</dbReference>
<dbReference type="Gene3D" id="1.25.40.390">
    <property type="match status" value="1"/>
</dbReference>
<dbReference type="SUPFAM" id="SSF48452">
    <property type="entry name" value="TPR-like"/>
    <property type="match status" value="1"/>
</dbReference>
<protein>
    <submittedName>
        <fullName evidence="3">SusD/RagB family nutrient-binding outer membrane lipoprotein</fullName>
    </submittedName>
    <submittedName>
        <fullName evidence="2">Susd and RagB outer membrane lipoprotein</fullName>
    </submittedName>
</protein>
<reference evidence="3" key="2">
    <citation type="submission" date="2023-01" db="EMBL/GenBank/DDBJ databases">
        <title>Human gut microbiome strain richness.</title>
        <authorList>
            <person name="Chen-Liaw A."/>
        </authorList>
    </citation>
    <scope>NUCLEOTIDE SEQUENCE</scope>
    <source>
        <strain evidence="3">RTP21484st1_E5_RTP21484_190118</strain>
    </source>
</reference>
<evidence type="ECO:0000313" key="3">
    <source>
        <dbReference type="EMBL" id="MDB9004039.1"/>
    </source>
</evidence>
<feature type="signal peptide" evidence="1">
    <location>
        <begin position="1"/>
        <end position="21"/>
    </location>
</feature>
<accession>A0A173SEG9</accession>
<evidence type="ECO:0000256" key="1">
    <source>
        <dbReference type="SAM" id="SignalP"/>
    </source>
</evidence>
<dbReference type="AlphaFoldDB" id="A0A173SEG9"/>
<dbReference type="PROSITE" id="PS51257">
    <property type="entry name" value="PROKAR_LIPOPROTEIN"/>
    <property type="match status" value="1"/>
</dbReference>
<evidence type="ECO:0000313" key="4">
    <source>
        <dbReference type="Proteomes" id="UP000095591"/>
    </source>
</evidence>
<dbReference type="EMBL" id="CYXP01000001">
    <property type="protein sequence ID" value="CUM88185.1"/>
    <property type="molecule type" value="Genomic_DNA"/>
</dbReference>
<reference evidence="2 4" key="1">
    <citation type="submission" date="2015-09" db="EMBL/GenBank/DDBJ databases">
        <authorList>
            <consortium name="Pathogen Informatics"/>
        </authorList>
    </citation>
    <scope>NUCLEOTIDE SEQUENCE [LARGE SCALE GENOMIC DNA]</scope>
    <source>
        <strain evidence="2 4">2789STDY5608872</strain>
    </source>
</reference>
<dbReference type="InterPro" id="IPR011990">
    <property type="entry name" value="TPR-like_helical_dom_sf"/>
</dbReference>
<sequence>MKSNIKILAACSFMMASMASCDLTGINDNPDKPTDDVNYNMSEPRLASTLRGGMIIDGDVEQRLKPLQIDFYSQMLVDGGGWATKNYIQNDEWNNLTWQAYLTQISSINIVIRSLMEKDKDLYANTIAFARIWRVYIHSLAADKFGPMPFPAYATVEDNPPYKSVKDIYYEYFTELDEALNSFSDSAEPIFSDAGIDLVYKNDVSLWKKFGNSLRLRFAVRLSEVDREKCVAEANAALTSPCGLISSKADNAYMPPKADGSWGQDYNYTMFQITWSGPICMSKSFEKLVTNIGNIDWPAGVVNQTSGVAVSNVHPAKVDPRAPKMFQPGIENGDWKGLVYGAKAEEANTGIYQSKQCAEMGFIIKDGAPYKSRPYDMFLSEEVDFLKAELFARNLVAGDAKAAYEAGVRASFETWGVSGDVEEYLASTEKNEAGTSAKYDDQQGSGNTALEKIITQKYIAGLPDLAQEAWNDKRRLNLPRLDVAVYRDQAVYNNSDTNILNPQNFIKRMKYPMKEQLVNAAEYEKGKSMLGGKGDVVSTPIWWDKNSNYCTSSK</sequence>
<keyword evidence="2" id="KW-0449">Lipoprotein</keyword>
<proteinExistence type="predicted"/>
<name>A0A173SEG9_PARDI</name>
<keyword evidence="1" id="KW-0732">Signal</keyword>
<dbReference type="EMBL" id="JAQMPJ010000001">
    <property type="protein sequence ID" value="MDB9004039.1"/>
    <property type="molecule type" value="Genomic_DNA"/>
</dbReference>
<dbReference type="Pfam" id="PF12771">
    <property type="entry name" value="SusD-like_2"/>
    <property type="match status" value="1"/>
</dbReference>
<organism evidence="2 4">
    <name type="scientific">Parabacteroides distasonis</name>
    <dbReference type="NCBI Taxonomy" id="823"/>
    <lineage>
        <taxon>Bacteria</taxon>
        <taxon>Pseudomonadati</taxon>
        <taxon>Bacteroidota</taxon>
        <taxon>Bacteroidia</taxon>
        <taxon>Bacteroidales</taxon>
        <taxon>Tannerellaceae</taxon>
        <taxon>Parabacteroides</taxon>
    </lineage>
</organism>